<accession>A0A1M6D638</accession>
<name>A0A1M6D638_9BACT</name>
<evidence type="ECO:0000256" key="1">
    <source>
        <dbReference type="SAM" id="Phobius"/>
    </source>
</evidence>
<keyword evidence="1" id="KW-0472">Membrane</keyword>
<evidence type="ECO:0000313" key="2">
    <source>
        <dbReference type="EMBL" id="SHI68603.1"/>
    </source>
</evidence>
<keyword evidence="1" id="KW-1133">Transmembrane helix</keyword>
<proteinExistence type="predicted"/>
<evidence type="ECO:0008006" key="4">
    <source>
        <dbReference type="Google" id="ProtNLM"/>
    </source>
</evidence>
<gene>
    <name evidence="2" type="ORF">SAMN02745146_1386</name>
</gene>
<evidence type="ECO:0000313" key="3">
    <source>
        <dbReference type="Proteomes" id="UP000184418"/>
    </source>
</evidence>
<dbReference type="STRING" id="1121955.SAMN02745146_1386"/>
<protein>
    <recommendedName>
        <fullName evidence="4">Anti-sigma factor</fullName>
    </recommendedName>
</protein>
<dbReference type="RefSeq" id="WP_073106944.1">
    <property type="nucleotide sequence ID" value="NZ_FQYN01000002.1"/>
</dbReference>
<dbReference type="OrthoDB" id="1120747at2"/>
<dbReference type="Proteomes" id="UP000184418">
    <property type="component" value="Unassembled WGS sequence"/>
</dbReference>
<dbReference type="EMBL" id="FQYN01000002">
    <property type="protein sequence ID" value="SHI68603.1"/>
    <property type="molecule type" value="Genomic_DNA"/>
</dbReference>
<feature type="transmembrane region" description="Helical" evidence="1">
    <location>
        <begin position="67"/>
        <end position="87"/>
    </location>
</feature>
<dbReference type="AlphaFoldDB" id="A0A1M6D638"/>
<sequence length="238" mass="26239">MKENKTGLEDFVGHHRADFDTFEPRPDLWDAIARELDTEPAAAVPTESPLRIVPLHPVATPARRPRYAYGIAATLALLLLAGLGVLWTKTASHSAWLPTGAATVAVSPPTKPALRPENPFGLGAEPVATAAAEAPARRVASAVQRMESYYAIQLRERQAELNQLDAQLQQAAPADYQRELTALDSTYQQLKIELARNPEPDVVLDAMNRNLQIRLDILNQQLRTRAQVQEYSEAQPKP</sequence>
<keyword evidence="3" id="KW-1185">Reference proteome</keyword>
<keyword evidence="1" id="KW-0812">Transmembrane</keyword>
<organism evidence="2 3">
    <name type="scientific">Hymenobacter daecheongensis DSM 21074</name>
    <dbReference type="NCBI Taxonomy" id="1121955"/>
    <lineage>
        <taxon>Bacteria</taxon>
        <taxon>Pseudomonadati</taxon>
        <taxon>Bacteroidota</taxon>
        <taxon>Cytophagia</taxon>
        <taxon>Cytophagales</taxon>
        <taxon>Hymenobacteraceae</taxon>
        <taxon>Hymenobacter</taxon>
    </lineage>
</organism>
<reference evidence="2 3" key="1">
    <citation type="submission" date="2016-11" db="EMBL/GenBank/DDBJ databases">
        <authorList>
            <person name="Jaros S."/>
            <person name="Januszkiewicz K."/>
            <person name="Wedrychowicz H."/>
        </authorList>
    </citation>
    <scope>NUCLEOTIDE SEQUENCE [LARGE SCALE GENOMIC DNA]</scope>
    <source>
        <strain evidence="2 3">DSM 21074</strain>
    </source>
</reference>